<dbReference type="PANTHER" id="PTHR10981">
    <property type="entry name" value="BATTENIN"/>
    <property type="match status" value="1"/>
</dbReference>
<keyword evidence="6" id="KW-0458">Lysosome</keyword>
<accession>A0A3P7DPR9</accession>
<dbReference type="GO" id="GO:0012505">
    <property type="term" value="C:endomembrane system"/>
    <property type="evidence" value="ECO:0007669"/>
    <property type="project" value="UniProtKB-SubCell"/>
</dbReference>
<feature type="transmembrane region" description="Helical" evidence="6">
    <location>
        <begin position="295"/>
        <end position="314"/>
    </location>
</feature>
<keyword evidence="3 6" id="KW-0812">Transmembrane</keyword>
<evidence type="ECO:0000256" key="2">
    <source>
        <dbReference type="ARBA" id="ARBA00022448"/>
    </source>
</evidence>
<evidence type="ECO:0000256" key="4">
    <source>
        <dbReference type="ARBA" id="ARBA00022989"/>
    </source>
</evidence>
<dbReference type="STRING" id="70667.A0A3P7DPR9"/>
<keyword evidence="2" id="KW-0813">Transport</keyword>
<sequence length="406" mass="44446">MGTFAESLLDTLGAAAAAAAGVVDVASFLCTNYDSPSVIQQKINCTEMGTGMILLADIGPSLLLKLVAPFFIQRVACGSLSCGLGDVTFLTMATFYESSVISTWSSGTGAAGIAGSVFYAVVTTFVSPEVTLRATVFVPVAMLFTYLFMLDKPSLPAFDLLRLNSCKSVCCLQRTHYTVLSEDESAFEAYESLETNTQLATTIEQEGELEIMNATPSLDPSGQDMQSCLDWTTKRRLLMAAAYCMISLFTTPLRVDRNNCLMPLYLFSSFRFQVLYQCGVFISRSSVRLVQFKRTWIMAVLQALNFGICLVQTIKPFMPSIWLMFAFILYEGILGGLSYVNTFHRIITEVSYVLPTFPISSPQHRPTEPAYKEYSMAVAAFADGLGITAAGLLSVPLHNALCRLLR</sequence>
<dbReference type="GO" id="GO:0051453">
    <property type="term" value="P:regulation of intracellular pH"/>
    <property type="evidence" value="ECO:0007669"/>
    <property type="project" value="TreeGrafter"/>
</dbReference>
<name>A0A3P7DPR9_SCHSO</name>
<reference evidence="7 8" key="1">
    <citation type="submission" date="2018-11" db="EMBL/GenBank/DDBJ databases">
        <authorList>
            <consortium name="Pathogen Informatics"/>
        </authorList>
    </citation>
    <scope>NUCLEOTIDE SEQUENCE [LARGE SCALE GENOMIC DNA]</scope>
    <source>
        <strain evidence="7 8">NST_G2</strain>
    </source>
</reference>
<keyword evidence="5 6" id="KW-0472">Membrane</keyword>
<evidence type="ECO:0000313" key="8">
    <source>
        <dbReference type="Proteomes" id="UP000275846"/>
    </source>
</evidence>
<feature type="transmembrane region" description="Helical" evidence="6">
    <location>
        <begin position="132"/>
        <end position="150"/>
    </location>
</feature>
<dbReference type="PANTHER" id="PTHR10981:SF0">
    <property type="entry name" value="BATTENIN"/>
    <property type="match status" value="1"/>
</dbReference>
<evidence type="ECO:0000256" key="5">
    <source>
        <dbReference type="ARBA" id="ARBA00023136"/>
    </source>
</evidence>
<evidence type="ECO:0000256" key="1">
    <source>
        <dbReference type="ARBA" id="ARBA00004127"/>
    </source>
</evidence>
<comment type="subcellular location">
    <subcellularLocation>
        <location evidence="1">Endomembrane system</location>
        <topology evidence="1">Multi-pass membrane protein</topology>
    </subcellularLocation>
    <subcellularLocation>
        <location evidence="6">Lysosome membrane</location>
        <topology evidence="6">Multi-pass membrane protein</topology>
    </subcellularLocation>
</comment>
<dbReference type="PRINTS" id="PR01315">
    <property type="entry name" value="BATTENIN"/>
</dbReference>
<dbReference type="GO" id="GO:0005765">
    <property type="term" value="C:lysosomal membrane"/>
    <property type="evidence" value="ECO:0007669"/>
    <property type="project" value="UniProtKB-SubCell"/>
</dbReference>
<dbReference type="InterPro" id="IPR003492">
    <property type="entry name" value="Battenin_disease_Cln3"/>
</dbReference>
<dbReference type="OrthoDB" id="5965864at2759"/>
<dbReference type="Pfam" id="PF02487">
    <property type="entry name" value="CLN3"/>
    <property type="match status" value="1"/>
</dbReference>
<feature type="transmembrane region" description="Helical" evidence="6">
    <location>
        <begin position="108"/>
        <end position="126"/>
    </location>
</feature>
<keyword evidence="8" id="KW-1185">Reference proteome</keyword>
<comment type="similarity">
    <text evidence="6">Belongs to the battenin family.</text>
</comment>
<feature type="transmembrane region" description="Helical" evidence="6">
    <location>
        <begin position="261"/>
        <end position="283"/>
    </location>
</feature>
<dbReference type="EMBL" id="UYSU01032603">
    <property type="protein sequence ID" value="VDL90027.1"/>
    <property type="molecule type" value="Genomic_DNA"/>
</dbReference>
<evidence type="ECO:0000256" key="6">
    <source>
        <dbReference type="RuleBase" id="RU361113"/>
    </source>
</evidence>
<organism evidence="7 8">
    <name type="scientific">Schistocephalus solidus</name>
    <name type="common">Tapeworm</name>
    <dbReference type="NCBI Taxonomy" id="70667"/>
    <lineage>
        <taxon>Eukaryota</taxon>
        <taxon>Metazoa</taxon>
        <taxon>Spiralia</taxon>
        <taxon>Lophotrochozoa</taxon>
        <taxon>Platyhelminthes</taxon>
        <taxon>Cestoda</taxon>
        <taxon>Eucestoda</taxon>
        <taxon>Diphyllobothriidea</taxon>
        <taxon>Diphyllobothriidae</taxon>
        <taxon>Schistocephalus</taxon>
    </lineage>
</organism>
<evidence type="ECO:0000313" key="7">
    <source>
        <dbReference type="EMBL" id="VDL90027.1"/>
    </source>
</evidence>
<keyword evidence="4 6" id="KW-1133">Transmembrane helix</keyword>
<feature type="transmembrane region" description="Helical" evidence="6">
    <location>
        <begin position="320"/>
        <end position="340"/>
    </location>
</feature>
<protein>
    <recommendedName>
        <fullName evidence="6">Battenin</fullName>
    </recommendedName>
</protein>
<proteinExistence type="inferred from homology"/>
<gene>
    <name evidence="7" type="ORF">SSLN_LOCUS3642</name>
</gene>
<evidence type="ECO:0000256" key="3">
    <source>
        <dbReference type="ARBA" id="ARBA00022692"/>
    </source>
</evidence>
<dbReference type="AlphaFoldDB" id="A0A3P7DPR9"/>
<comment type="caution">
    <text evidence="6">Lacks conserved residue(s) required for the propagation of feature annotation.</text>
</comment>
<dbReference type="Proteomes" id="UP000275846">
    <property type="component" value="Unassembled WGS sequence"/>
</dbReference>